<keyword evidence="6" id="KW-0675">Receptor</keyword>
<feature type="disulfide bond" evidence="2">
    <location>
        <begin position="4326"/>
        <end position="4341"/>
    </location>
</feature>
<dbReference type="VEuPathDB" id="VectorBase:ISCW008401"/>
<feature type="disulfide bond" evidence="2">
    <location>
        <begin position="1734"/>
        <end position="1749"/>
    </location>
</feature>
<dbReference type="OrthoDB" id="6516200at2759"/>
<feature type="domain" description="MAM" evidence="5">
    <location>
        <begin position="2778"/>
        <end position="2929"/>
    </location>
</feature>
<feature type="chain" id="PRO_5020021717" evidence="4">
    <location>
        <begin position="26"/>
        <end position="5197"/>
    </location>
</feature>
<feature type="domain" description="MAM" evidence="5">
    <location>
        <begin position="1237"/>
        <end position="1399"/>
    </location>
</feature>
<feature type="domain" description="MAM" evidence="5">
    <location>
        <begin position="4563"/>
        <end position="4729"/>
    </location>
</feature>
<feature type="compositionally biased region" description="Basic and acidic residues" evidence="3">
    <location>
        <begin position="2606"/>
        <end position="2628"/>
    </location>
</feature>
<feature type="compositionally biased region" description="Basic and acidic residues" evidence="3">
    <location>
        <begin position="2700"/>
        <end position="2710"/>
    </location>
</feature>
<dbReference type="Gene3D" id="2.60.120.200">
    <property type="match status" value="27"/>
</dbReference>
<dbReference type="PANTHER" id="PTHR23282:SF101">
    <property type="entry name" value="MAM DOMAIN-CONTAINING PROTEIN"/>
    <property type="match status" value="1"/>
</dbReference>
<feature type="compositionally biased region" description="Basic and acidic residues" evidence="3">
    <location>
        <begin position="2342"/>
        <end position="2376"/>
    </location>
</feature>
<feature type="compositionally biased region" description="Basic and acidic residues" evidence="3">
    <location>
        <begin position="2585"/>
        <end position="2599"/>
    </location>
</feature>
<feature type="domain" description="MAM" evidence="5">
    <location>
        <begin position="4346"/>
        <end position="4508"/>
    </location>
</feature>
<dbReference type="EMBL" id="GHJT01006477">
    <property type="protein sequence ID" value="MOY40448.1"/>
    <property type="molecule type" value="Transcribed_RNA"/>
</dbReference>
<accession>A0A4D5RTC5</accession>
<dbReference type="InterPro" id="IPR013320">
    <property type="entry name" value="ConA-like_dom_sf"/>
</dbReference>
<dbReference type="Gene3D" id="4.10.400.10">
    <property type="entry name" value="Low-density Lipoprotein Receptor"/>
    <property type="match status" value="4"/>
</dbReference>
<feature type="domain" description="MAM" evidence="5">
    <location>
        <begin position="34"/>
        <end position="198"/>
    </location>
</feature>
<feature type="compositionally biased region" description="Polar residues" evidence="3">
    <location>
        <begin position="2711"/>
        <end position="2722"/>
    </location>
</feature>
<feature type="domain" description="MAM" evidence="5">
    <location>
        <begin position="1563"/>
        <end position="1712"/>
    </location>
</feature>
<feature type="compositionally biased region" description="Polar residues" evidence="3">
    <location>
        <begin position="2324"/>
        <end position="2340"/>
    </location>
</feature>
<dbReference type="SMART" id="SM00192">
    <property type="entry name" value="LDLa"/>
    <property type="match status" value="6"/>
</dbReference>
<dbReference type="VEuPathDB" id="VectorBase:ISCW008512"/>
<evidence type="ECO:0000256" key="1">
    <source>
        <dbReference type="ARBA" id="ARBA00023157"/>
    </source>
</evidence>
<dbReference type="VEuPathDB" id="VectorBase:ISCP_002214"/>
<feature type="domain" description="MAM" evidence="5">
    <location>
        <begin position="203"/>
        <end position="377"/>
    </location>
</feature>
<feature type="compositionally biased region" description="Basic and acidic residues" evidence="3">
    <location>
        <begin position="2673"/>
        <end position="2685"/>
    </location>
</feature>
<dbReference type="GO" id="GO:0016020">
    <property type="term" value="C:membrane"/>
    <property type="evidence" value="ECO:0007669"/>
    <property type="project" value="InterPro"/>
</dbReference>
<dbReference type="CDD" id="cd00112">
    <property type="entry name" value="LDLa"/>
    <property type="match status" value="6"/>
</dbReference>
<feature type="compositionally biased region" description="Basic residues" evidence="3">
    <location>
        <begin position="2541"/>
        <end position="2553"/>
    </location>
</feature>
<keyword evidence="1 2" id="KW-1015">Disulfide bond</keyword>
<feature type="compositionally biased region" description="Basic and acidic residues" evidence="3">
    <location>
        <begin position="2499"/>
        <end position="2510"/>
    </location>
</feature>
<dbReference type="Pfam" id="PF00629">
    <property type="entry name" value="MAM"/>
    <property type="match status" value="23"/>
</dbReference>
<dbReference type="VEuPathDB" id="VectorBase:ISCI008511"/>
<feature type="compositionally biased region" description="Acidic residues" evidence="3">
    <location>
        <begin position="2753"/>
        <end position="2762"/>
    </location>
</feature>
<feature type="disulfide bond" evidence="2">
    <location>
        <begin position="1722"/>
        <end position="1740"/>
    </location>
</feature>
<feature type="compositionally biased region" description="Polar residues" evidence="3">
    <location>
        <begin position="2554"/>
        <end position="2566"/>
    </location>
</feature>
<reference evidence="6" key="1">
    <citation type="submission" date="2019-04" db="EMBL/GenBank/DDBJ databases">
        <title>An insight into the mialome of Ixodes scapularis.</title>
        <authorList>
            <person name="Ribeiro J.M."/>
            <person name="Mather T.N."/>
            <person name="Karim S."/>
        </authorList>
    </citation>
    <scope>NUCLEOTIDE SEQUENCE</scope>
</reference>
<feature type="signal peptide" evidence="4">
    <location>
        <begin position="1"/>
        <end position="25"/>
    </location>
</feature>
<evidence type="ECO:0000259" key="5">
    <source>
        <dbReference type="PROSITE" id="PS50060"/>
    </source>
</evidence>
<dbReference type="VEuPathDB" id="VectorBase:ISCI008507"/>
<feature type="domain" description="MAM" evidence="5">
    <location>
        <begin position="726"/>
        <end position="891"/>
    </location>
</feature>
<dbReference type="VEuPathDB" id="VectorBase:ISCW012219"/>
<feature type="domain" description="MAM" evidence="5">
    <location>
        <begin position="3442"/>
        <end position="3626"/>
    </location>
</feature>
<evidence type="ECO:0000313" key="6">
    <source>
        <dbReference type="EMBL" id="MOY40448.1"/>
    </source>
</evidence>
<dbReference type="VEuPathDB" id="VectorBase:ISCW008507"/>
<feature type="disulfide bond" evidence="2">
    <location>
        <begin position="4314"/>
        <end position="4332"/>
    </location>
</feature>
<feature type="region of interest" description="Disordered" evidence="3">
    <location>
        <begin position="2312"/>
        <end position="2781"/>
    </location>
</feature>
<feature type="domain" description="MAM" evidence="5">
    <location>
        <begin position="549"/>
        <end position="711"/>
    </location>
</feature>
<dbReference type="InterPro" id="IPR036055">
    <property type="entry name" value="LDL_receptor-like_sf"/>
</dbReference>
<feature type="domain" description="MAM" evidence="5">
    <location>
        <begin position="2178"/>
        <end position="2358"/>
    </location>
</feature>
<name>A0A4D5RTC5_IXOSC</name>
<dbReference type="CDD" id="cd06263">
    <property type="entry name" value="MAM"/>
    <property type="match status" value="7"/>
</dbReference>
<proteinExistence type="predicted"/>
<feature type="domain" description="MAM" evidence="5">
    <location>
        <begin position="3282"/>
        <end position="3440"/>
    </location>
</feature>
<dbReference type="VEuPathDB" id="VectorBase:ISCW008511"/>
<feature type="domain" description="MAM" evidence="5">
    <location>
        <begin position="4899"/>
        <end position="5052"/>
    </location>
</feature>
<feature type="disulfide bond" evidence="2">
    <location>
        <begin position="1929"/>
        <end position="1947"/>
    </location>
</feature>
<feature type="compositionally biased region" description="Polar residues" evidence="3">
    <location>
        <begin position="2448"/>
        <end position="2457"/>
    </location>
</feature>
<feature type="domain" description="MAM" evidence="5">
    <location>
        <begin position="1961"/>
        <end position="2123"/>
    </location>
</feature>
<comment type="caution">
    <text evidence="2">Lacks conserved residue(s) required for the propagation of feature annotation.</text>
</comment>
<feature type="compositionally biased region" description="Polar residues" evidence="3">
    <location>
        <begin position="2474"/>
        <end position="2490"/>
    </location>
</feature>
<feature type="compositionally biased region" description="Polar residues" evidence="3">
    <location>
        <begin position="2517"/>
        <end position="2529"/>
    </location>
</feature>
<dbReference type="VEuPathDB" id="VectorBase:ISCI024194"/>
<dbReference type="SUPFAM" id="SSF49899">
    <property type="entry name" value="Concanavalin A-like lectins/glucanases"/>
    <property type="match status" value="24"/>
</dbReference>
<feature type="compositionally biased region" description="Polar residues" evidence="3">
    <location>
        <begin position="2377"/>
        <end position="2391"/>
    </location>
</feature>
<dbReference type="PRINTS" id="PR00261">
    <property type="entry name" value="LDLRECEPTOR"/>
</dbReference>
<feature type="domain" description="MAM" evidence="5">
    <location>
        <begin position="4737"/>
        <end position="4897"/>
    </location>
</feature>
<feature type="domain" description="MAM" evidence="5">
    <location>
        <begin position="1401"/>
        <end position="1561"/>
    </location>
</feature>
<feature type="domain" description="MAM" evidence="5">
    <location>
        <begin position="382"/>
        <end position="544"/>
    </location>
</feature>
<dbReference type="InterPro" id="IPR000998">
    <property type="entry name" value="MAM_dom"/>
</dbReference>
<feature type="disulfide bond" evidence="2">
    <location>
        <begin position="4119"/>
        <end position="4134"/>
    </location>
</feature>
<evidence type="ECO:0000256" key="3">
    <source>
        <dbReference type="SAM" id="MobiDB-lite"/>
    </source>
</evidence>
<dbReference type="VEuPathDB" id="VectorBase:ISCI008401"/>
<sequence>MVLRRARSARLWLLGLTFLVGVTNGQTDDPQGESRCDFTNGICESWTTSECSTNGGCFKAVQARNTTDGPIRDHTKGTEDGWYVAAVFPPGTWTVQKPAVLQRITPGPFCFTGWYHVSGLRSPVLTFAATALTRRGASYSTEDTVFLKADFSQTRLWQKVVYEEDRSGNVTIFISSSNALNSLVGLDDLSIVPGKCPPANHDGSCTFDYKDQCGYTSSSPKGSWHLKTRYLIPQKGMALDDHTTGTPVGGYMYHRVDAYKTTSAELTSPPLAKPAKPTRCLRFFYYAVRGSSGLEVSVEFQRGVSGLSNNFRNLRNVSKPVWSRYRTSLVPNRWYPAESSFSVEEIHWLNFRCFLDTPIKDPFFCAIDDIEVSDCSVEGQQFGCNFDNGSMCGWESSSDPGLIRWSLSDLASGRPLALRKDRTTGSPLGGFAYAENKAREVAKARLFSPLLDASWNEVACLSFWHYIVVKDITTSVTLMVTSASGDVFWSSDGELKKSWSHQVILLQLQDLENGPPERVFLDALLNTSLIAVDDLVLSLGHCPSYQNGLSCDFERGPCTWTNTLRTKKSATWRIQSGSVRTSLAHPHSDHTHNSTKGSYMFLSALARTYGQRAELVSEVVSFGSPGSLCMDFWFNVGGSGHSQLQVLTAVDSTGFNAVWSFKDDTAGHWLRGQMKVSQGHRIMFQGSIQDSEDGYMALDDIAVYVNESCSNLPRDNAAKNRVLGLLSCSLKPDGQCTWENWTSAEGARWRFGRDVSPETPLLPPGPPGGPKGDYFYMDCSFLGSANDTVVALELRSPTLPALSEPVCLSFHYYMFGAGPRRLVLKHLSESSNSTLFQQIGCTTADRWYRVTRTLNLKSARNKFVFRVDSTKCVSGHIALAEFVAVAGTCEDTGDGKGVCGFEDSLCDWKLDGSWERQRLDPDSRMSRALKRSGPVTSAWAMVLPRKEGSSVSGNLTSPSFVDKQRPRCLELWHYGDETKDSTLWAGISLKTGPAEILWTRPGSVPTTSWALARVEVPEQKGDFQVFISGSINATSNSTAVVAVDNVRLTLEPCPHVASCDFEEDLCGYENDFMPPFKWLVGSGRMAGFASPKIPGLVPLGGGSAVPRWFAYVDTSKPIKGPNLTATLRSAIFQADDNSTVLLRFLRTGKAIQSMEVRLNAWHPNGSKTVKSWTLGEGEDWQSFEQELQPSDETQLEVSVTRSGQTGGIAALASIAIGHIRTRDVPVTAAPAKPAVGLSCNFEAGNLCSWKPDETTSGQPSWVLNNPAERIPASLHYDHTTGGYAGRFIYAESKGGTKVVAKLKSAVLPKSLLVNGCLNFWYFKLTTNSSSSSSLVARFSTDKGAMWTDQGQQPLTWTEGWARFAKFDPGDNVQILLEASVVFGFIALDDIYLAPGVCPQPPKCTFENDMDYWGRNAMGNIRDWNVLGAHKLGVPDRTMGSTKGHFLYLNTTNVPQRPHPFARVFFSRRTATKATCLKFWWRSHGAVSRLNVYRFTEATGLRDPILSVMTEQNSQWWHGRSVTLSAHSIWQVVFEVLPPQQFHTPSGVLLDDIEYVNGECPREDYCTFEHPDCLHWVDAYGSDADATGKRAFDSRWQLERGDTSLLLRDHTLDSIQGHFLFFSEKEAGRTAGLVLTDSRYRCASFWYQLSAHPQGCTIKTRDLRLTGSTAGKWKQARFHLASGDDKIIAVSGNNSEAFVLLDDLLVSEKSCSNEDHQRAQLGCKDGKLLPMEKLCNFIKDCDGGEDEVNCGPCNFEKDSCGWTVIGSGFSEFKYFWKRVDSKSEAVGPGNDHTTGDGSYLLLRASQESHYASVSADARSPNFRDTAPLCVMKFWYNYFTMNHTYSFKANMRVDNFFVSLWELSLLGERRPEGTWNQGQILIGRYRTDLMIIFRVEESPTLRGYTAMDDVTFEDCAMPTPSVKLEPGKFLCRNNVSIDTDYRCDYVDHCGDYSDEENCDDFKFRCHFDSSFCDWTPVAPAGNVGHGWERASPSWNLKEGPTRDHTTGNKEGHFLYLGSNTRTTSASILGPKLLNSSECRMRFHYVIRGPAAAVLTVNTRSTSDGAFKEIWRSDRPSEFFHFTEASVTFEEDQPFQVSIGGTVEGARDLPGYVAIDDVSFTPTCSPFHGHLPPAPKVTTVAPKACPKDNFACASLGGCIPLDQVCDFKNQCSDGSDEAQCGACDFSVGMCGLKNDESQTRLAWQRLSAQVVHKNPDKFPELPGTDSADSPNGFYATFTLANPSIAHGVPVSLITPRLGATGHACRVSMYIYFAKSPGEFELFVSPGRVIKGAIPHKEKVFAAGEGVPLRTWKKFTASIGNQPRGLRQPTQAKKNTTMEQTTYRDAQPERQTPKHLNAKCEKHNGRHAGQDHPRPKDNRKPQNNTPSAKTVQHTTSKAKHRILKNNIPGRRTNAQTDDPQRNATGDRTNGIGDSYKTADSKTNDRSVKTIHAKNTTNGPSRKNTKHTEDGGKGEANIKTETPTNQKPEGLKQTTPKPPAGNGGDHDTTLHEQPRKPAATAHTKQGPSDSTQENGIIKTDFPQKRLPQKHTHEKHRSHNATMKITKANTLNTRDELEHQERQPRKCPQANKDRPDKLHNKDKRAQNTATNKDPRHPNKREETPQKQRAPDDQKTATPKKAQKQKRLDAHKTTKPESTAPPHDKPPKPTPCPNPGNYNVKDDRGNERKLDGQRNLTGRPNNGTNLPKREKQVDNTHRTSQGQNRQQHAQYALNREESHRENERRHHETPSNHQFYYDIDNIEVDEASSEEQHVHGNPDNRARDGWESSSDPGLIRWSLSDLASGRPLALRKDRTTGSPLGGFAYAENKAREVAKARLFSPLLDASWNEVACLSFWHYIVVKDITTSVTLMVTSASGDVFWSSDGELKKSWSHQVILLQLQDLENGPPERVFLDALLNTSLIAVDDLVLSLGHCPSYQNGLSCDFERGPCTWTNTLRTKKSATWRIQSGSVRTSLAHPHSDHTHNSTKGSYMFLSALARTYGQRAELVSEVVSFGSPGSLCMDFWFNVGGSGHSQLQVLTAVDSTGFNAVWSFKDDTAGHWLRGQMKVSQGHRIMFQGSIQDSEDGYMALDDIAVYVNESCSNLPRDNAAKNRVLGLLSCSLKPDGQCTWENWTSAEGARWRFGRDVSPETPLLPPGPPGGPKGDYFYMDCSFLGSANDTVVALELRSPTLPALSEPVCLSFHYYMFGAGPRRLVLKHLSESSNSTLFQQIGCTTADRWYRVTRTLNLKSARNKFVFRVDSTKCVSGHIALAEFVAVAGTCEDTGDGKGVCGFEDSLCDWKLDGSWERQRLDPDSRMSRALKRSGPVTSAWAMVLPRKEGSSVSGNLTSPSFVDKQRPRCLELWHYGDETKDSTLWAGISLKTGPAEILWTRPGSVPTTSWALARVEVPEQKGDFQVFISGSINATSNSTAVVAVDNVRLTLEPCPHVASCDFEEDLCGYENDFMPPFKWLVGSGRMAGFASPKIPGLVPLGGGSAVPRWFAYVDTSKPIKGPNLTATLRSAIFQADDNSTVLLRFLRTGKAIQSMEVRLNAWHPNGSKTVKSWTLGEGEDWQSFEQELQPSDETQLEVSVTRSGQTGGIAALASIAIGHIRTRDVPVTAAPAKPAVGLSCNFEAGNLCSWKPDETTSGQPSWVLNNPAERIPASLHYDHTTGGYAGRFIYAESKGGTKVVAKLKSAVLPKSLLVNGCLNFWYFKLTTNSSSSSSLVARFSTDKGAMWTDQGQQPLTWTEGWARFAKFDPGDNVQILLEASVVFGFIALDDIYLAPGVCPQPPKCTFENDMDYWGRNAMGNIRDWNVLGAHKLGVPDRTMGSTKGHFLYLNTTNVPQRPHPFARVFFSRRTATKATCLKFWWRSHGAVSRLNVYRFTEATGLRDPILSVMTEQNSQWWHGRSVTLSAHSIWQVVFEVLPPQQFHTPSGVLLDDIEYVNGECPREDYCTFEHPDCLHWVDAYGSDADATGKRAFDSRWQLERGDTSLLLRDHTLDSIQGHFLFFSEKEAGRTAGLVLTDSRYRCASFWYQLSAHPQGCTIKTRDLRLTGSTAGKWKQARFHLASGDDKIIAVSGNNSEAFVLLDDLLVSEKSCSNEDHQRAQLGCKDGKLLPMEKLCNFIKDCDGGEDEVNCGPCNFEKDSCGWTVIGSGFSEFKYFWKRVDSKSEAVGPGNDHTTGDGSYLLLRASQESHYASVSADARSPNFRDTAPLCVMKFWYNYFTMNHTYSFKANMRVDNFFVSLWELSLLGERRPEGTWNQGQILIGRYRTDLMIIFRVEESPTLRGYTAMDDVTFEDCAMPTPSVKLEPGKFLCRNNVSIDTDYRCDYVDHCGDYSDEENCDDFKFRCHFDSSFCDWTPVAPAGNVGHGWERASPSWNLKEGPTRDHTTGNKEGHFLYLGSNTRTTSASILGPKLLNSSECRMRFHYVIRGPAAAVLTVNTRSTSDGAFKEIWRSDRPSEFFHFTEASVTFEEDQPFQVSIGGTVEGARDLPGYVAIDDVSFTPTCSPFHGHLPPAPKVTTVAPKACPKDNFACASLGGCIPLDQVCDFKNQCSDGSDEAQCGACDFSVGMCGLKNDESQTRLAWQRLSAQVVHKNPDKFPELPGTDSADSPNGFYATFTLANPSIAHGVPVSLITPRLGATGHACRVSMYIYFAKSPGEFELFVSPGRVIKGAIPHKEKVFAAGEGVPLRTWKKFTASIGNRPRGLWFSFQAKDNTSIDEITYLDCHPESQSLKSLNCTFEEENGCGWFPDYAGSTDDWVVENTIPRSAPVDHTTGKGKYLILKNYIPGRRALARMVSAGINATGDRGRCLGFWYQLVVSNAGYLSVNTIDANRTLTGVWFKMGSQGDAWVKGEVNIKTEVPVKLMLEGFIQAPWKGPAGYVVVDDITFDEQPCKPSLTCDFEQGPCEWTLENWIIESAFLSKVVPSDHTLGRPMGHYARMKIPKGRMLSPRYELVPEERQCLRFWHFTTGLREELLNVSRLALDPAAKEELLWSVHGEDTVDRQWASASVNVAVRKKSLQQIVLGGQSSGKLGSVVAVDDVLLSGWSCPDPGSCNFEDDLCNWRNLGGPLNLTWRRWSGPTLSRREPEFDHTLGTRQGHFLHLDSRYGLNSAVGVLESELLHYSPGSCLQFYYYVDNIGVDAALSVDYVVHGKPFLRAWERSTGLQDPVGPSSNITRLNFQQLTIYGSPDTLDSR</sequence>
<dbReference type="VEuPathDB" id="VectorBase:ISCW023486"/>
<feature type="disulfide bond" evidence="2">
    <location>
        <begin position="4547"/>
        <end position="4562"/>
    </location>
</feature>
<feature type="domain" description="MAM" evidence="5">
    <location>
        <begin position="1750"/>
        <end position="1915"/>
    </location>
</feature>
<feature type="compositionally biased region" description="Basic and acidic residues" evidence="3">
    <location>
        <begin position="2461"/>
        <end position="2473"/>
    </location>
</feature>
<feature type="domain" description="MAM" evidence="5">
    <location>
        <begin position="3622"/>
        <end position="3784"/>
    </location>
</feature>
<keyword evidence="4" id="KW-0732">Signal</keyword>
<organism evidence="6">
    <name type="scientific">Ixodes scapularis</name>
    <name type="common">Black-legged tick</name>
    <name type="synonym">Deer tick</name>
    <dbReference type="NCBI Taxonomy" id="6945"/>
    <lineage>
        <taxon>Eukaryota</taxon>
        <taxon>Metazoa</taxon>
        <taxon>Ecdysozoa</taxon>
        <taxon>Arthropoda</taxon>
        <taxon>Chelicerata</taxon>
        <taxon>Arachnida</taxon>
        <taxon>Acari</taxon>
        <taxon>Parasitiformes</taxon>
        <taxon>Ixodida</taxon>
        <taxon>Ixodoidea</taxon>
        <taxon>Ixodidae</taxon>
        <taxon>Ixodinae</taxon>
        <taxon>Ixodes</taxon>
    </lineage>
</organism>
<dbReference type="Pfam" id="PF00057">
    <property type="entry name" value="Ldl_recept_a"/>
    <property type="match status" value="2"/>
</dbReference>
<dbReference type="VEuPathDB" id="VectorBase:ISCW024194"/>
<dbReference type="VEuPathDB" id="VectorBase:ISCP_009695"/>
<evidence type="ECO:0000256" key="4">
    <source>
        <dbReference type="SAM" id="SignalP"/>
    </source>
</evidence>
<feature type="compositionally biased region" description="Basic and acidic residues" evidence="3">
    <location>
        <begin position="2727"/>
        <end position="2743"/>
    </location>
</feature>
<feature type="domain" description="MAM" evidence="5">
    <location>
        <begin position="3786"/>
        <end position="3946"/>
    </location>
</feature>
<dbReference type="VEuPathDB" id="VectorBase:ISCP_037765"/>
<feature type="domain" description="MAM" evidence="5">
    <location>
        <begin position="1057"/>
        <end position="1241"/>
    </location>
</feature>
<feature type="compositionally biased region" description="Basic and acidic residues" evidence="3">
    <location>
        <begin position="2639"/>
        <end position="2648"/>
    </location>
</feature>
<evidence type="ECO:0000256" key="2">
    <source>
        <dbReference type="PROSITE-ProRule" id="PRU00124"/>
    </source>
</evidence>
<dbReference type="PROSITE" id="PS50068">
    <property type="entry name" value="LDLRA_2"/>
    <property type="match status" value="6"/>
</dbReference>
<feature type="domain" description="MAM" evidence="5">
    <location>
        <begin position="5054"/>
        <end position="5137"/>
    </location>
</feature>
<feature type="domain" description="MAM" evidence="5">
    <location>
        <begin position="897"/>
        <end position="1055"/>
    </location>
</feature>
<feature type="compositionally biased region" description="Polar residues" evidence="3">
    <location>
        <begin position="2687"/>
        <end position="2698"/>
    </location>
</feature>
<feature type="compositionally biased region" description="Basic and acidic residues" evidence="3">
    <location>
        <begin position="2432"/>
        <end position="2443"/>
    </location>
</feature>
<feature type="domain" description="MAM" evidence="5">
    <location>
        <begin position="4135"/>
        <end position="4300"/>
    </location>
</feature>
<protein>
    <submittedName>
        <fullName evidence="6">Putative mam and ldl-receptor class a domain-containing protein 1</fullName>
    </submittedName>
</protein>
<feature type="disulfide bond" evidence="2">
    <location>
        <begin position="4107"/>
        <end position="4125"/>
    </location>
</feature>
<feature type="domain" description="MAM" evidence="5">
    <location>
        <begin position="3948"/>
        <end position="4097"/>
    </location>
</feature>
<feature type="domain" description="MAM" evidence="5">
    <location>
        <begin position="2934"/>
        <end position="3096"/>
    </location>
</feature>
<feature type="compositionally biased region" description="Basic and acidic residues" evidence="3">
    <location>
        <begin position="2763"/>
        <end position="2779"/>
    </location>
</feature>
<feature type="disulfide bond" evidence="2">
    <location>
        <begin position="1941"/>
        <end position="1956"/>
    </location>
</feature>
<feature type="domain" description="MAM" evidence="5">
    <location>
        <begin position="3111"/>
        <end position="3276"/>
    </location>
</feature>
<dbReference type="VEuPathDB" id="VectorBase:ISCI008512"/>
<dbReference type="InterPro" id="IPR051560">
    <property type="entry name" value="MAM_domain-containing"/>
</dbReference>
<dbReference type="PANTHER" id="PTHR23282">
    <property type="entry name" value="APICAL ENDOSOMAL GLYCOPROTEIN PRECURSOR"/>
    <property type="match status" value="1"/>
</dbReference>
<feature type="disulfide bond" evidence="2">
    <location>
        <begin position="2162"/>
        <end position="2177"/>
    </location>
</feature>
<dbReference type="SMART" id="SM00137">
    <property type="entry name" value="MAM"/>
    <property type="match status" value="19"/>
</dbReference>
<dbReference type="InterPro" id="IPR002172">
    <property type="entry name" value="LDrepeatLR_classA_rpt"/>
</dbReference>
<feature type="compositionally biased region" description="Polar residues" evidence="3">
    <location>
        <begin position="2408"/>
        <end position="2423"/>
    </location>
</feature>
<dbReference type="PROSITE" id="PS50060">
    <property type="entry name" value="MAM_2"/>
    <property type="match status" value="27"/>
</dbReference>
<dbReference type="VEuPathDB" id="VectorBase:ISCI023486"/>
<dbReference type="SUPFAM" id="SSF57424">
    <property type="entry name" value="LDL receptor-like module"/>
    <property type="match status" value="6"/>
</dbReference>
<feature type="compositionally biased region" description="Basic and acidic residues" evidence="3">
    <location>
        <begin position="2567"/>
        <end position="2578"/>
    </location>
</feature>